<protein>
    <submittedName>
        <fullName evidence="2">Uncharacterized protein</fullName>
    </submittedName>
</protein>
<organism evidence="2 3">
    <name type="scientific">Candidatus Roizmanbacteria bacterium RIFCSPLOWO2_01_FULL_37_12</name>
    <dbReference type="NCBI Taxonomy" id="1802056"/>
    <lineage>
        <taxon>Bacteria</taxon>
        <taxon>Candidatus Roizmaniibacteriota</taxon>
    </lineage>
</organism>
<sequence length="156" mass="18347">MTLFLHESVHILISLIIGYLVWCIYKKPFPSFFAAFLGGVLIDLDHLVDYFFVYGFNFNLVNFLKGYHFDISNKLYVPFHAWEYVVILNILYIYFEKKWKQKKVAVFKIILAFVLALNLGIYSHLIIDTFSNGVESFGYSLIYRALNKFRSDKVSN</sequence>
<proteinExistence type="predicted"/>
<comment type="caution">
    <text evidence="2">The sequence shown here is derived from an EMBL/GenBank/DDBJ whole genome shotgun (WGS) entry which is preliminary data.</text>
</comment>
<keyword evidence="1" id="KW-0472">Membrane</keyword>
<feature type="transmembrane region" description="Helical" evidence="1">
    <location>
        <begin position="75"/>
        <end position="94"/>
    </location>
</feature>
<dbReference type="EMBL" id="MGAG01000026">
    <property type="protein sequence ID" value="OGK40316.1"/>
    <property type="molecule type" value="Genomic_DNA"/>
</dbReference>
<feature type="transmembrane region" description="Helical" evidence="1">
    <location>
        <begin position="106"/>
        <end position="127"/>
    </location>
</feature>
<keyword evidence="1" id="KW-1133">Transmembrane helix</keyword>
<accession>A0A1F7IAD4</accession>
<keyword evidence="1" id="KW-0812">Transmembrane</keyword>
<evidence type="ECO:0000313" key="2">
    <source>
        <dbReference type="EMBL" id="OGK40316.1"/>
    </source>
</evidence>
<evidence type="ECO:0000313" key="3">
    <source>
        <dbReference type="Proteomes" id="UP000177698"/>
    </source>
</evidence>
<dbReference type="STRING" id="1802056.A2954_02855"/>
<reference evidence="2 3" key="1">
    <citation type="journal article" date="2016" name="Nat. Commun.">
        <title>Thousands of microbial genomes shed light on interconnected biogeochemical processes in an aquifer system.</title>
        <authorList>
            <person name="Anantharaman K."/>
            <person name="Brown C.T."/>
            <person name="Hug L.A."/>
            <person name="Sharon I."/>
            <person name="Castelle C.J."/>
            <person name="Probst A.J."/>
            <person name="Thomas B.C."/>
            <person name="Singh A."/>
            <person name="Wilkins M.J."/>
            <person name="Karaoz U."/>
            <person name="Brodie E.L."/>
            <person name="Williams K.H."/>
            <person name="Hubbard S.S."/>
            <person name="Banfield J.F."/>
        </authorList>
    </citation>
    <scope>NUCLEOTIDE SEQUENCE [LARGE SCALE GENOMIC DNA]</scope>
</reference>
<dbReference type="AlphaFoldDB" id="A0A1F7IAD4"/>
<feature type="transmembrane region" description="Helical" evidence="1">
    <location>
        <begin position="6"/>
        <end position="25"/>
    </location>
</feature>
<feature type="transmembrane region" description="Helical" evidence="1">
    <location>
        <begin position="32"/>
        <end position="55"/>
    </location>
</feature>
<dbReference type="Proteomes" id="UP000177698">
    <property type="component" value="Unassembled WGS sequence"/>
</dbReference>
<gene>
    <name evidence="2" type="ORF">A2954_02855</name>
</gene>
<evidence type="ECO:0000256" key="1">
    <source>
        <dbReference type="SAM" id="Phobius"/>
    </source>
</evidence>
<name>A0A1F7IAD4_9BACT</name>